<gene>
    <name evidence="1" type="ORF">SAMN04488692_1403</name>
</gene>
<keyword evidence="2" id="KW-1185">Reference proteome</keyword>
<protein>
    <submittedName>
        <fullName evidence="1">Uncharacterized protein</fullName>
    </submittedName>
</protein>
<reference evidence="1 2" key="1">
    <citation type="submission" date="2016-10" db="EMBL/GenBank/DDBJ databases">
        <authorList>
            <person name="de Groot N.N."/>
        </authorList>
    </citation>
    <scope>NUCLEOTIDE SEQUENCE [LARGE SCALE GENOMIC DNA]</scope>
    <source>
        <strain evidence="1 2">SLAS-1</strain>
    </source>
</reference>
<dbReference type="Proteomes" id="UP000199476">
    <property type="component" value="Unassembled WGS sequence"/>
</dbReference>
<proteinExistence type="predicted"/>
<sequence length="65" mass="7690">MSKSEQEYIDIEESICQLMGRKTLLAKTAKIYEKDYQSQLDQLQRFIEQKIPGRLEMLLIKLKAL</sequence>
<name>A0A1G9TI36_9FIRM</name>
<evidence type="ECO:0000313" key="1">
    <source>
        <dbReference type="EMBL" id="SDM47272.1"/>
    </source>
</evidence>
<dbReference type="RefSeq" id="WP_089762304.1">
    <property type="nucleotide sequence ID" value="NZ_FNGO01000040.1"/>
</dbReference>
<organism evidence="1 2">
    <name type="scientific">Halarsenatibacter silvermanii</name>
    <dbReference type="NCBI Taxonomy" id="321763"/>
    <lineage>
        <taxon>Bacteria</taxon>
        <taxon>Bacillati</taxon>
        <taxon>Bacillota</taxon>
        <taxon>Clostridia</taxon>
        <taxon>Halanaerobiales</taxon>
        <taxon>Halarsenatibacteraceae</taxon>
        <taxon>Halarsenatibacter</taxon>
    </lineage>
</organism>
<dbReference type="EMBL" id="FNGO01000040">
    <property type="protein sequence ID" value="SDM47272.1"/>
    <property type="molecule type" value="Genomic_DNA"/>
</dbReference>
<dbReference type="AlphaFoldDB" id="A0A1G9TI36"/>
<accession>A0A1G9TI36</accession>
<evidence type="ECO:0000313" key="2">
    <source>
        <dbReference type="Proteomes" id="UP000199476"/>
    </source>
</evidence>